<proteinExistence type="predicted"/>
<comment type="caution">
    <text evidence="1">The sequence shown here is derived from an EMBL/GenBank/DDBJ whole genome shotgun (WGS) entry which is preliminary data.</text>
</comment>
<organism evidence="1">
    <name type="scientific">bioreactor metagenome</name>
    <dbReference type="NCBI Taxonomy" id="1076179"/>
    <lineage>
        <taxon>unclassified sequences</taxon>
        <taxon>metagenomes</taxon>
        <taxon>ecological metagenomes</taxon>
    </lineage>
</organism>
<accession>A0A644W0R8</accession>
<sequence>MVGEDMIDVAMLEGAKRIMALAEAAGAYKGE</sequence>
<evidence type="ECO:0000313" key="1">
    <source>
        <dbReference type="EMBL" id="MPL97177.1"/>
    </source>
</evidence>
<gene>
    <name evidence="1" type="ORF">SDC9_43365</name>
</gene>
<protein>
    <submittedName>
        <fullName evidence="1">Uncharacterized protein</fullName>
    </submittedName>
</protein>
<dbReference type="AlphaFoldDB" id="A0A644W0R8"/>
<dbReference type="EMBL" id="VSSQ01000544">
    <property type="protein sequence ID" value="MPL97177.1"/>
    <property type="molecule type" value="Genomic_DNA"/>
</dbReference>
<name>A0A644W0R8_9ZZZZ</name>
<reference evidence="1" key="1">
    <citation type="submission" date="2019-08" db="EMBL/GenBank/DDBJ databases">
        <authorList>
            <person name="Kucharzyk K."/>
            <person name="Murdoch R.W."/>
            <person name="Higgins S."/>
            <person name="Loffler F."/>
        </authorList>
    </citation>
    <scope>NUCLEOTIDE SEQUENCE</scope>
</reference>